<feature type="transmembrane region" description="Helical" evidence="6">
    <location>
        <begin position="40"/>
        <end position="64"/>
    </location>
</feature>
<dbReference type="OrthoDB" id="9804822at2"/>
<keyword evidence="2" id="KW-1003">Cell membrane</keyword>
<dbReference type="InterPro" id="IPR001123">
    <property type="entry name" value="LeuE-type"/>
</dbReference>
<feature type="transmembrane region" description="Helical" evidence="6">
    <location>
        <begin position="155"/>
        <end position="178"/>
    </location>
</feature>
<comment type="subcellular location">
    <subcellularLocation>
        <location evidence="1">Cell membrane</location>
        <topology evidence="1">Multi-pass membrane protein</topology>
    </subcellularLocation>
</comment>
<dbReference type="PANTHER" id="PTHR30086">
    <property type="entry name" value="ARGININE EXPORTER PROTEIN ARGO"/>
    <property type="match status" value="1"/>
</dbReference>
<evidence type="ECO:0000313" key="7">
    <source>
        <dbReference type="EMBL" id="SGY96968.1"/>
    </source>
</evidence>
<sequence length="212" mass="22535">MDIGYWVMFLTASLALNMTPGPDLIFVLTKTVSHGRKAGIVAAAGVCSGALVHVAAAALGLSAIIVSSAYAFMLIKIIGVGYLIYLAWQAFTASGGVELTSTDHIDGDSPSPMSHWKVFKQGVLIDVLNPKAAIFFMAFLPQFVREGQGTVSMQILLLGMIVVIGAFVVELGYIFAAHRLTKKVKGNQSFTLWLNRTVGTVFVALGIKLAAT</sequence>
<feature type="transmembrane region" description="Helical" evidence="6">
    <location>
        <begin position="190"/>
        <end position="211"/>
    </location>
</feature>
<dbReference type="Pfam" id="PF01810">
    <property type="entry name" value="LysE"/>
    <property type="match status" value="1"/>
</dbReference>
<evidence type="ECO:0000313" key="8">
    <source>
        <dbReference type="Proteomes" id="UP000183794"/>
    </source>
</evidence>
<protein>
    <submittedName>
        <fullName evidence="7">Transporter, LysE family</fullName>
    </submittedName>
</protein>
<dbReference type="EMBL" id="FPLD01000052">
    <property type="protein sequence ID" value="SGY96968.1"/>
    <property type="molecule type" value="Genomic_DNA"/>
</dbReference>
<dbReference type="PIRSF" id="PIRSF006324">
    <property type="entry name" value="LeuE"/>
    <property type="match status" value="1"/>
</dbReference>
<proteinExistence type="predicted"/>
<evidence type="ECO:0000256" key="6">
    <source>
        <dbReference type="SAM" id="Phobius"/>
    </source>
</evidence>
<dbReference type="GO" id="GO:0015171">
    <property type="term" value="F:amino acid transmembrane transporter activity"/>
    <property type="evidence" value="ECO:0007669"/>
    <property type="project" value="TreeGrafter"/>
</dbReference>
<evidence type="ECO:0000256" key="1">
    <source>
        <dbReference type="ARBA" id="ARBA00004651"/>
    </source>
</evidence>
<evidence type="ECO:0000256" key="2">
    <source>
        <dbReference type="ARBA" id="ARBA00022475"/>
    </source>
</evidence>
<evidence type="ECO:0000256" key="5">
    <source>
        <dbReference type="ARBA" id="ARBA00023136"/>
    </source>
</evidence>
<keyword evidence="3 6" id="KW-0812">Transmembrane</keyword>
<dbReference type="RefSeq" id="WP_075497223.1">
    <property type="nucleotide sequence ID" value="NZ_CAWRBC010000055.1"/>
</dbReference>
<reference evidence="7 8" key="1">
    <citation type="submission" date="2016-11" db="EMBL/GenBank/DDBJ databases">
        <authorList>
            <person name="Jaros S."/>
            <person name="Januszkiewicz K."/>
            <person name="Wedrychowicz H."/>
        </authorList>
    </citation>
    <scope>NUCLEOTIDE SEQUENCE [LARGE SCALE GENOMIC DNA]</scope>
    <source>
        <strain evidence="7">NVI 5450</strain>
    </source>
</reference>
<feature type="transmembrane region" description="Helical" evidence="6">
    <location>
        <begin position="6"/>
        <end position="28"/>
    </location>
</feature>
<evidence type="ECO:0000256" key="4">
    <source>
        <dbReference type="ARBA" id="ARBA00022989"/>
    </source>
</evidence>
<accession>A0A1L0E270</accession>
<dbReference type="AlphaFoldDB" id="A0A1L0E270"/>
<feature type="transmembrane region" description="Helical" evidence="6">
    <location>
        <begin position="70"/>
        <end position="88"/>
    </location>
</feature>
<name>A0A1L0E270_9GAMM</name>
<keyword evidence="5 6" id="KW-0472">Membrane</keyword>
<dbReference type="Proteomes" id="UP000183794">
    <property type="component" value="Unassembled WGS sequence"/>
</dbReference>
<keyword evidence="4 6" id="KW-1133">Transmembrane helix</keyword>
<organism evidence="7 8">
    <name type="scientific">Moritella viscosa</name>
    <dbReference type="NCBI Taxonomy" id="80854"/>
    <lineage>
        <taxon>Bacteria</taxon>
        <taxon>Pseudomonadati</taxon>
        <taxon>Pseudomonadota</taxon>
        <taxon>Gammaproteobacteria</taxon>
        <taxon>Alteromonadales</taxon>
        <taxon>Moritellaceae</taxon>
        <taxon>Moritella</taxon>
    </lineage>
</organism>
<dbReference type="GO" id="GO:0005886">
    <property type="term" value="C:plasma membrane"/>
    <property type="evidence" value="ECO:0007669"/>
    <property type="project" value="UniProtKB-SubCell"/>
</dbReference>
<dbReference type="PANTHER" id="PTHR30086:SF20">
    <property type="entry name" value="ARGININE EXPORTER PROTEIN ARGO-RELATED"/>
    <property type="match status" value="1"/>
</dbReference>
<gene>
    <name evidence="7" type="ORF">NVI5450_1901</name>
</gene>
<evidence type="ECO:0000256" key="3">
    <source>
        <dbReference type="ARBA" id="ARBA00022692"/>
    </source>
</evidence>